<reference evidence="7" key="1">
    <citation type="journal article" date="2019" name="Curr. Biol.">
        <title>Genome Sequence of Striga asiatica Provides Insight into the Evolution of Plant Parasitism.</title>
        <authorList>
            <person name="Yoshida S."/>
            <person name="Kim S."/>
            <person name="Wafula E.K."/>
            <person name="Tanskanen J."/>
            <person name="Kim Y.M."/>
            <person name="Honaas L."/>
            <person name="Yang Z."/>
            <person name="Spallek T."/>
            <person name="Conn C.E."/>
            <person name="Ichihashi Y."/>
            <person name="Cheong K."/>
            <person name="Cui S."/>
            <person name="Der J.P."/>
            <person name="Gundlach H."/>
            <person name="Jiao Y."/>
            <person name="Hori C."/>
            <person name="Ishida J.K."/>
            <person name="Kasahara H."/>
            <person name="Kiba T."/>
            <person name="Kim M.S."/>
            <person name="Koo N."/>
            <person name="Laohavisit A."/>
            <person name="Lee Y.H."/>
            <person name="Lumba S."/>
            <person name="McCourt P."/>
            <person name="Mortimer J.C."/>
            <person name="Mutuku J.M."/>
            <person name="Nomura T."/>
            <person name="Sasaki-Sekimoto Y."/>
            <person name="Seto Y."/>
            <person name="Wang Y."/>
            <person name="Wakatake T."/>
            <person name="Sakakibara H."/>
            <person name="Demura T."/>
            <person name="Yamaguchi S."/>
            <person name="Yoneyama K."/>
            <person name="Manabe R.I."/>
            <person name="Nelson D.C."/>
            <person name="Schulman A.H."/>
            <person name="Timko M.P."/>
            <person name="dePamphilis C.W."/>
            <person name="Choi D."/>
            <person name="Shirasu K."/>
        </authorList>
    </citation>
    <scope>NUCLEOTIDE SEQUENCE [LARGE SCALE GENOMIC DNA]</scope>
    <source>
        <strain evidence="7">cv. UVA1</strain>
    </source>
</reference>
<dbReference type="InterPro" id="IPR001611">
    <property type="entry name" value="Leu-rich_rpt"/>
</dbReference>
<evidence type="ECO:0000256" key="3">
    <source>
        <dbReference type="ARBA" id="ARBA00022729"/>
    </source>
</evidence>
<dbReference type="EMBL" id="BKCP01004294">
    <property type="protein sequence ID" value="GER29957.1"/>
    <property type="molecule type" value="Genomic_DNA"/>
</dbReference>
<protein>
    <submittedName>
        <fullName evidence="6">Leucine-rich repeat family protein</fullName>
    </submittedName>
</protein>
<organism evidence="6 7">
    <name type="scientific">Striga asiatica</name>
    <name type="common">Asiatic witchweed</name>
    <name type="synonym">Buchnera asiatica</name>
    <dbReference type="NCBI Taxonomy" id="4170"/>
    <lineage>
        <taxon>Eukaryota</taxon>
        <taxon>Viridiplantae</taxon>
        <taxon>Streptophyta</taxon>
        <taxon>Embryophyta</taxon>
        <taxon>Tracheophyta</taxon>
        <taxon>Spermatophyta</taxon>
        <taxon>Magnoliopsida</taxon>
        <taxon>eudicotyledons</taxon>
        <taxon>Gunneridae</taxon>
        <taxon>Pentapetalae</taxon>
        <taxon>asterids</taxon>
        <taxon>lamiids</taxon>
        <taxon>Lamiales</taxon>
        <taxon>Orobanchaceae</taxon>
        <taxon>Buchnereae</taxon>
        <taxon>Striga</taxon>
    </lineage>
</organism>
<dbReference type="OrthoDB" id="676979at2759"/>
<keyword evidence="4" id="KW-0677">Repeat</keyword>
<dbReference type="PANTHER" id="PTHR32093">
    <property type="entry name" value="LEUCINE-RICH REPEAT EXTENSIN-LIKE PROTEIN 3-RELATED"/>
    <property type="match status" value="1"/>
</dbReference>
<dbReference type="AlphaFoldDB" id="A0A5A7PC06"/>
<keyword evidence="2" id="KW-0964">Secreted</keyword>
<evidence type="ECO:0000256" key="2">
    <source>
        <dbReference type="ARBA" id="ARBA00022525"/>
    </source>
</evidence>
<dbReference type="Proteomes" id="UP000325081">
    <property type="component" value="Unassembled WGS sequence"/>
</dbReference>
<dbReference type="PANTHER" id="PTHR32093:SF91">
    <property type="entry name" value="LEUCINE-RICH REPEAT-CONTAINING N-TERMINAL PLANT-TYPE DOMAIN-CONTAINING PROTEIN"/>
    <property type="match status" value="1"/>
</dbReference>
<keyword evidence="3 5" id="KW-0732">Signal</keyword>
<accession>A0A5A7PC06</accession>
<name>A0A5A7PC06_STRAF</name>
<keyword evidence="7" id="KW-1185">Reference proteome</keyword>
<feature type="chain" id="PRO_5022820263" evidence="5">
    <location>
        <begin position="22"/>
        <end position="401"/>
    </location>
</feature>
<dbReference type="InterPro" id="IPR051582">
    <property type="entry name" value="LRR_extensin-like_regulator"/>
</dbReference>
<evidence type="ECO:0000256" key="1">
    <source>
        <dbReference type="ARBA" id="ARBA00004613"/>
    </source>
</evidence>
<evidence type="ECO:0000313" key="6">
    <source>
        <dbReference type="EMBL" id="GER29957.1"/>
    </source>
</evidence>
<comment type="caution">
    <text evidence="6">The sequence shown here is derived from an EMBL/GenBank/DDBJ whole genome shotgun (WGS) entry which is preliminary data.</text>
</comment>
<dbReference type="GO" id="GO:0005576">
    <property type="term" value="C:extracellular region"/>
    <property type="evidence" value="ECO:0007669"/>
    <property type="project" value="UniProtKB-SubCell"/>
</dbReference>
<dbReference type="Gene3D" id="3.80.10.10">
    <property type="entry name" value="Ribonuclease Inhibitor"/>
    <property type="match status" value="1"/>
</dbReference>
<evidence type="ECO:0000256" key="5">
    <source>
        <dbReference type="SAM" id="SignalP"/>
    </source>
</evidence>
<comment type="subcellular location">
    <subcellularLocation>
        <location evidence="1">Secreted</location>
    </subcellularLocation>
</comment>
<evidence type="ECO:0000256" key="4">
    <source>
        <dbReference type="ARBA" id="ARBA00022737"/>
    </source>
</evidence>
<sequence>MKALFLFTTILLISLHPISQAQTLDVPIPKLPVPLPPIPNIPLIFSDTRLEIVYPVIQAFKRLITSDPLNVTATWIGPDVCRYRGFFCGPPPDNLSATAVASVDFNGFGLSSPSIAGFLDRLPDIAVFHANSNNFSGNFPANIARLRYLYELDISNNKFSGPFPFSILGMGLSYLDIRFNSFTGSVPPEVFARGIDFLFLNNNDFVTRLPESFGPDAGLAYLTLANNKFYGPIPRGISRALSGLSEVLLLNNSLSGCLPYELGLLKDAIVFDASNNDLTGPLPFSLGCLQNLEVLNFAGNMLYGNIPEAICRLGKLANLSLSGNYFMQAGPVCASLIEKGVLDVRGNCIPGQGMQRSMAECAGFFARPHYCPYTDTYTKFPCWLPNFGSPDYPPGLAPESS</sequence>
<dbReference type="Pfam" id="PF00560">
    <property type="entry name" value="LRR_1"/>
    <property type="match status" value="2"/>
</dbReference>
<proteinExistence type="predicted"/>
<gene>
    <name evidence="6" type="ORF">STAS_05862</name>
</gene>
<dbReference type="InterPro" id="IPR032675">
    <property type="entry name" value="LRR_dom_sf"/>
</dbReference>
<evidence type="ECO:0000313" key="7">
    <source>
        <dbReference type="Proteomes" id="UP000325081"/>
    </source>
</evidence>
<feature type="signal peptide" evidence="5">
    <location>
        <begin position="1"/>
        <end position="21"/>
    </location>
</feature>
<dbReference type="SUPFAM" id="SSF52058">
    <property type="entry name" value="L domain-like"/>
    <property type="match status" value="1"/>
</dbReference>